<protein>
    <submittedName>
        <fullName evidence="2">Uncharacterized protein</fullName>
    </submittedName>
</protein>
<gene>
    <name evidence="2" type="ORF">PBS001_LOCUS8030</name>
</gene>
<dbReference type="EMBL" id="CAKLCB010000381">
    <property type="protein sequence ID" value="CAH0521584.1"/>
    <property type="molecule type" value="Genomic_DNA"/>
</dbReference>
<dbReference type="Proteomes" id="UP001158986">
    <property type="component" value="Unassembled WGS sequence"/>
</dbReference>
<organism evidence="2 3">
    <name type="scientific">Peronospora belbahrii</name>
    <dbReference type="NCBI Taxonomy" id="622444"/>
    <lineage>
        <taxon>Eukaryota</taxon>
        <taxon>Sar</taxon>
        <taxon>Stramenopiles</taxon>
        <taxon>Oomycota</taxon>
        <taxon>Peronosporomycetes</taxon>
        <taxon>Peronosporales</taxon>
        <taxon>Peronosporaceae</taxon>
        <taxon>Peronospora</taxon>
    </lineage>
</organism>
<keyword evidence="3" id="KW-1185">Reference proteome</keyword>
<evidence type="ECO:0000256" key="1">
    <source>
        <dbReference type="SAM" id="MobiDB-lite"/>
    </source>
</evidence>
<sequence>MEIDHDKNPKTLMIKQTRYIHDPTREHGIVYHGGSGMVTAKTFMDADWGSNTDDRRSVSVVMVLIGKAPVVFKSKYQSTVAPSSAKPKRGARNTQGRLRGYETQLADMHTKGLGIKTTKFLRDACGIKSKVTKQYR</sequence>
<dbReference type="PANTHER" id="PTHR11439:SF440">
    <property type="entry name" value="INTEGRASE CATALYTIC DOMAIN-CONTAINING PROTEIN"/>
    <property type="match status" value="1"/>
</dbReference>
<evidence type="ECO:0000313" key="3">
    <source>
        <dbReference type="Proteomes" id="UP001158986"/>
    </source>
</evidence>
<feature type="region of interest" description="Disordered" evidence="1">
    <location>
        <begin position="77"/>
        <end position="98"/>
    </location>
</feature>
<evidence type="ECO:0000313" key="2">
    <source>
        <dbReference type="EMBL" id="CAH0521584.1"/>
    </source>
</evidence>
<reference evidence="2 3" key="1">
    <citation type="submission" date="2021-11" db="EMBL/GenBank/DDBJ databases">
        <authorList>
            <person name="Islam A."/>
            <person name="Islam S."/>
            <person name="Flora M.S."/>
            <person name="Rahman M."/>
            <person name="Ziaur R.M."/>
            <person name="Epstein J.H."/>
            <person name="Hassan M."/>
            <person name="Klassen M."/>
            <person name="Woodard K."/>
            <person name="Webb A."/>
            <person name="Webby R.J."/>
            <person name="El Zowalaty M.E."/>
        </authorList>
    </citation>
    <scope>NUCLEOTIDE SEQUENCE [LARGE SCALE GENOMIC DNA]</scope>
    <source>
        <strain evidence="2">Pbs1</strain>
    </source>
</reference>
<comment type="caution">
    <text evidence="2">The sequence shown here is derived from an EMBL/GenBank/DDBJ whole genome shotgun (WGS) entry which is preliminary data.</text>
</comment>
<name>A0ABN8D8U4_9STRA</name>
<dbReference type="PANTHER" id="PTHR11439">
    <property type="entry name" value="GAG-POL-RELATED RETROTRANSPOSON"/>
    <property type="match status" value="1"/>
</dbReference>
<proteinExistence type="predicted"/>
<accession>A0ABN8D8U4</accession>